<dbReference type="PANTHER" id="PTHR36108:SF13">
    <property type="entry name" value="COLOSSIN-B-RELATED"/>
    <property type="match status" value="1"/>
</dbReference>
<organism evidence="8 9">
    <name type="scientific">Listeria grandensis FSL F6-0971</name>
    <dbReference type="NCBI Taxonomy" id="1265819"/>
    <lineage>
        <taxon>Bacteria</taxon>
        <taxon>Bacillati</taxon>
        <taxon>Bacillota</taxon>
        <taxon>Bacilli</taxon>
        <taxon>Bacillales</taxon>
        <taxon>Listeriaceae</taxon>
        <taxon>Listeria</taxon>
    </lineage>
</organism>
<dbReference type="RefSeq" id="WP_051998522.1">
    <property type="nucleotide sequence ID" value="NZ_AODD01000012.1"/>
</dbReference>
<feature type="domain" description="SpaA-like prealbumin fold" evidence="7">
    <location>
        <begin position="470"/>
        <end position="547"/>
    </location>
</feature>
<feature type="chain" id="PRO_5004889058" description="SpaA-like prealbumin fold domain-containing protein" evidence="6">
    <location>
        <begin position="28"/>
        <end position="1045"/>
    </location>
</feature>
<evidence type="ECO:0000256" key="4">
    <source>
        <dbReference type="SAM" id="MobiDB-lite"/>
    </source>
</evidence>
<feature type="compositionally biased region" description="Basic and acidic residues" evidence="4">
    <location>
        <begin position="1006"/>
        <end position="1015"/>
    </location>
</feature>
<keyword evidence="5" id="KW-1133">Transmembrane helix</keyword>
<protein>
    <recommendedName>
        <fullName evidence="7">SpaA-like prealbumin fold domain-containing protein</fullName>
    </recommendedName>
</protein>
<evidence type="ECO:0000256" key="6">
    <source>
        <dbReference type="SAM" id="SignalP"/>
    </source>
</evidence>
<dbReference type="Proteomes" id="UP000019253">
    <property type="component" value="Unassembled WGS sequence"/>
</dbReference>
<evidence type="ECO:0000256" key="2">
    <source>
        <dbReference type="ARBA" id="ARBA00022525"/>
    </source>
</evidence>
<evidence type="ECO:0000256" key="5">
    <source>
        <dbReference type="SAM" id="Phobius"/>
    </source>
</evidence>
<dbReference type="OrthoDB" id="2366066at2"/>
<dbReference type="InterPro" id="IPR041033">
    <property type="entry name" value="SpaA_PFL_dom_1"/>
</dbReference>
<feature type="region of interest" description="Disordered" evidence="4">
    <location>
        <begin position="941"/>
        <end position="1015"/>
    </location>
</feature>
<keyword evidence="5" id="KW-0812">Transmembrane</keyword>
<dbReference type="STRING" id="1265819.PGRAN_09231"/>
<comment type="similarity">
    <text evidence="1">Belongs to the serine-aspartate repeat-containing protein (SDr) family.</text>
</comment>
<keyword evidence="3 6" id="KW-0732">Signal</keyword>
<keyword evidence="9" id="KW-1185">Reference proteome</keyword>
<feature type="signal peptide" evidence="6">
    <location>
        <begin position="1"/>
        <end position="27"/>
    </location>
</feature>
<evidence type="ECO:0000313" key="9">
    <source>
        <dbReference type="Proteomes" id="UP000019253"/>
    </source>
</evidence>
<feature type="domain" description="SpaA-like prealbumin fold" evidence="7">
    <location>
        <begin position="561"/>
        <end position="645"/>
    </location>
</feature>
<dbReference type="PATRIC" id="fig|1265819.5.peg.1840"/>
<dbReference type="SUPFAM" id="SSF49478">
    <property type="entry name" value="Cna protein B-type domain"/>
    <property type="match status" value="5"/>
</dbReference>
<proteinExistence type="inferred from homology"/>
<dbReference type="AlphaFoldDB" id="W7BJH9"/>
<feature type="transmembrane region" description="Helical" evidence="5">
    <location>
        <begin position="1021"/>
        <end position="1038"/>
    </location>
</feature>
<dbReference type="EMBL" id="AODD01000012">
    <property type="protein sequence ID" value="EUJ23341.1"/>
    <property type="molecule type" value="Genomic_DNA"/>
</dbReference>
<reference evidence="8 9" key="1">
    <citation type="journal article" date="2014" name="Int. J. Syst. Evol. Microbiol.">
        <title>Listeria floridensis sp. nov., Listeria aquatica sp. nov., Listeria cornellensis sp. nov., Listeria riparia sp. nov. and Listeria grandensis sp. nov., from agricultural and natural environments.</title>
        <authorList>
            <person name="den Bakker H.C."/>
            <person name="Warchocki S."/>
            <person name="Wright E.M."/>
            <person name="Allred A.F."/>
            <person name="Ahlstrom C."/>
            <person name="Manuel C.S."/>
            <person name="Stasiewicz M.J."/>
            <person name="Burrell A."/>
            <person name="Roof S."/>
            <person name="Strawn L."/>
            <person name="Fortes E.D."/>
            <person name="Nightingale K.K."/>
            <person name="Kephart D."/>
            <person name="Wiedmann M."/>
        </authorList>
    </citation>
    <scope>NUCLEOTIDE SEQUENCE [LARGE SCALE GENOMIC DNA]</scope>
    <source>
        <strain evidence="9">FSL F6-971</strain>
    </source>
</reference>
<comment type="caution">
    <text evidence="8">The sequence shown here is derived from an EMBL/GenBank/DDBJ whole genome shotgun (WGS) entry which is preliminary data.</text>
</comment>
<evidence type="ECO:0000256" key="3">
    <source>
        <dbReference type="ARBA" id="ARBA00022729"/>
    </source>
</evidence>
<feature type="compositionally biased region" description="Basic and acidic residues" evidence="4">
    <location>
        <begin position="979"/>
        <end position="990"/>
    </location>
</feature>
<gene>
    <name evidence="8" type="ORF">PGRAN_09231</name>
</gene>
<dbReference type="Pfam" id="PF17802">
    <property type="entry name" value="SpaA"/>
    <property type="match status" value="5"/>
</dbReference>
<evidence type="ECO:0000259" key="7">
    <source>
        <dbReference type="Pfam" id="PF17802"/>
    </source>
</evidence>
<feature type="domain" description="SpaA-like prealbumin fold" evidence="7">
    <location>
        <begin position="656"/>
        <end position="742"/>
    </location>
</feature>
<dbReference type="Gene3D" id="2.60.40.10">
    <property type="entry name" value="Immunoglobulins"/>
    <property type="match status" value="5"/>
</dbReference>
<keyword evidence="5" id="KW-0472">Membrane</keyword>
<accession>W7BJH9</accession>
<sequence>MKNKRRYLITLICFVLFLQSFSLVAIAAQTTSSTDSIKTTITVPSGSITNREEVTLQVNLSGSAGSFTPENGDLTITIPKDIVYSITDFTSKLDLPAPFKLKNITSDDTNYKIIISIDTTLIASNEAFHGIFQIQFGAPILTIGDSHNDTQTFSIDYATKHDDITVDVSKKNPIVPVIFDKWYKGDLDENNVAVLNTTTPTNNKFQLVVNYKQVDLNDVIITDTLPIGTSLVATDTNSNIPGNNMTVDNIRILKATAFDAQGLAISFEYATADFQDKISYDTTARTFKVDLGDVAAEDTYFIEYALKVDDPDLGAQVNTANFTASNTSAIQRVFPVKAIQHFGTSYVLSKSVDKQILNYDENTLTYTLKLVSLDGASIPAGTVITDPLDSRIQITSILDYDKSKFDIQYDANALTIKTLVDTPKNGSNSWAFEANVSTLKIGDSLLNSAYMNVSNNIIQSNTVATKKYDGRIQIVKTDNFGQPVADAEYTIKDTHGKVVFQGNTDANGILLSAALQTGTYTVVETAAPVGYVLDNTPQSVTITEQDTDPIILQTKNLMKTGSVELTKVDSADHTVTLAGATFDLLDEQGTILKTGLTTAANGVLKIASLNPGKYSLVETAAPSGYTLNSTPVAFEIAFGDNQTPVTLVKENTMKNGSVELTKVDSADQTLTLSGATFDLLDEQGTIIKAGLTTNDKGFLEVSDLKPGIYSFVETAAPFGYTLDSTPVAFEIAFGDDQTPISLVKENTMKNGSVELTKVDSADHAVTLTGATFDLLDEQGAVLQTDLTTDDNGFLKVSNLKPGKYSFVETGAPIGYTLDSTPIAFEIVFGDDQTPVSLVKENTMKNGSVELTKVSASDHSILLAGAVFNLLDAQGTVVQEGLTTDENGFLAVDGLIPGKYSFVETEAPAGYTLDNTPLLFEIPFGDDQTPVKVMMENVITFQPGPSFDDPTPYDPTPVNPGTEEPSTETPGTKTPNVEKPSIKDPAEKAPALEETSTPTKMTTSKTTESKIPKTGDSSERNLILIGLVLCLLASMLFVAQARTRKN</sequence>
<feature type="domain" description="SpaA-like prealbumin fold" evidence="7">
    <location>
        <begin position="846"/>
        <end position="936"/>
    </location>
</feature>
<evidence type="ECO:0000256" key="1">
    <source>
        <dbReference type="ARBA" id="ARBA00007257"/>
    </source>
</evidence>
<evidence type="ECO:0000313" key="8">
    <source>
        <dbReference type="EMBL" id="EUJ23341.1"/>
    </source>
</evidence>
<name>W7BJH9_9LIST</name>
<feature type="compositionally biased region" description="Low complexity" evidence="4">
    <location>
        <begin position="959"/>
        <end position="974"/>
    </location>
</feature>
<feature type="compositionally biased region" description="Low complexity" evidence="4">
    <location>
        <begin position="992"/>
        <end position="1005"/>
    </location>
</feature>
<dbReference type="InterPro" id="IPR013783">
    <property type="entry name" value="Ig-like_fold"/>
</dbReference>
<feature type="domain" description="SpaA-like prealbumin fold" evidence="7">
    <location>
        <begin position="751"/>
        <end position="835"/>
    </location>
</feature>
<dbReference type="NCBIfam" id="TIGR01167">
    <property type="entry name" value="LPXTG_anchor"/>
    <property type="match status" value="1"/>
</dbReference>
<dbReference type="PANTHER" id="PTHR36108">
    <property type="entry name" value="COLOSSIN-B-RELATED"/>
    <property type="match status" value="1"/>
</dbReference>
<keyword evidence="2" id="KW-0964">Secreted</keyword>